<protein>
    <recommendedName>
        <fullName evidence="3">DUF1990 domain-containing protein</fullName>
    </recommendedName>
</protein>
<dbReference type="KEGG" id="gsb:GSUB_03490"/>
<dbReference type="RefSeq" id="WP_040199201.1">
    <property type="nucleotide sequence ID" value="NZ_CP010311.1"/>
</dbReference>
<evidence type="ECO:0008006" key="3">
    <source>
        <dbReference type="Google" id="ProtNLM"/>
    </source>
</evidence>
<proteinExistence type="predicted"/>
<reference evidence="1 2" key="1">
    <citation type="journal article" date="2015" name="Genome Announc.">
        <title>Genomes of Geoalkalibacter ferrihydriticus Z-0531T and Geoalkalibacter subterraneus Red1T, Two Haloalkaliphilic Metal-Reducing Deltaproteobacteria.</title>
        <authorList>
            <person name="Badalamenti J.P."/>
            <person name="Krajmalnik-Brown R."/>
            <person name="Torres C.I."/>
            <person name="Bond D.R."/>
        </authorList>
    </citation>
    <scope>NUCLEOTIDE SEQUENCE [LARGE SCALE GENOMIC DNA]</scope>
    <source>
        <strain evidence="1 2">Red1</strain>
    </source>
</reference>
<dbReference type="OrthoDB" id="5396878at2"/>
<name>A0A0B5FER5_9BACT</name>
<dbReference type="HOGENOM" id="CLU_1376433_0_0_7"/>
<dbReference type="AlphaFoldDB" id="A0A0B5FER5"/>
<evidence type="ECO:0000313" key="1">
    <source>
        <dbReference type="EMBL" id="AJF05813.1"/>
    </source>
</evidence>
<keyword evidence="2" id="KW-1185">Reference proteome</keyword>
<gene>
    <name evidence="1" type="ORF">GSUB_03490</name>
</gene>
<dbReference type="Proteomes" id="UP000035036">
    <property type="component" value="Chromosome"/>
</dbReference>
<evidence type="ECO:0000313" key="2">
    <source>
        <dbReference type="Proteomes" id="UP000035036"/>
    </source>
</evidence>
<organism evidence="1 2">
    <name type="scientific">Geoalkalibacter subterraneus</name>
    <dbReference type="NCBI Taxonomy" id="483547"/>
    <lineage>
        <taxon>Bacteria</taxon>
        <taxon>Pseudomonadati</taxon>
        <taxon>Thermodesulfobacteriota</taxon>
        <taxon>Desulfuromonadia</taxon>
        <taxon>Desulfuromonadales</taxon>
        <taxon>Geoalkalibacteraceae</taxon>
        <taxon>Geoalkalibacter</taxon>
    </lineage>
</organism>
<sequence length="197" mass="22675">MDANSEPGEIACQQVLLDDSSVFSVQWLELPRHLTDGVTPRFLFDRYLEHLRRFTFGLVRPGCDSEGVRFRLAGTPWNLLEFNAPVEQHQDSRRTCTMEICGGFLVQRDMCHRGRLQFITEELPEGVRIELQLSEFCPLLLGSAQPSFFRRQIYRLTQAAIHKVVTVRFLLRVYRELAGPQACARVVPTKVREGRPT</sequence>
<accession>A0A0B5FER5</accession>
<dbReference type="EMBL" id="CP010311">
    <property type="protein sequence ID" value="AJF05813.1"/>
    <property type="molecule type" value="Genomic_DNA"/>
</dbReference>